<proteinExistence type="predicted"/>
<dbReference type="GeneID" id="54464773"/>
<dbReference type="OrthoDB" id="10579138at2759"/>
<dbReference type="RefSeq" id="XP_033571778.1">
    <property type="nucleotide sequence ID" value="XM_033723880.1"/>
</dbReference>
<feature type="compositionally biased region" description="Polar residues" evidence="2">
    <location>
        <begin position="41"/>
        <end position="58"/>
    </location>
</feature>
<reference evidence="5" key="2">
    <citation type="submission" date="2020-04" db="EMBL/GenBank/DDBJ databases">
        <authorList>
            <consortium name="NCBI Genome Project"/>
        </authorList>
    </citation>
    <scope>NUCLEOTIDE SEQUENCE</scope>
    <source>
        <strain evidence="5">CBS 304.34</strain>
    </source>
</reference>
<reference evidence="3 5" key="1">
    <citation type="journal article" date="2020" name="Stud. Mycol.">
        <title>101 Dothideomycetes genomes: a test case for predicting lifestyles and emergence of pathogens.</title>
        <authorList>
            <person name="Haridas S."/>
            <person name="Albert R."/>
            <person name="Binder M."/>
            <person name="Bloem J."/>
            <person name="Labutti K."/>
            <person name="Salamov A."/>
            <person name="Andreopoulos B."/>
            <person name="Baker S."/>
            <person name="Barry K."/>
            <person name="Bills G."/>
            <person name="Bluhm B."/>
            <person name="Cannon C."/>
            <person name="Castanera R."/>
            <person name="Culley D."/>
            <person name="Daum C."/>
            <person name="Ezra D."/>
            <person name="Gonzalez J."/>
            <person name="Henrissat B."/>
            <person name="Kuo A."/>
            <person name="Liang C."/>
            <person name="Lipzen A."/>
            <person name="Lutzoni F."/>
            <person name="Magnuson J."/>
            <person name="Mondo S."/>
            <person name="Nolan M."/>
            <person name="Ohm R."/>
            <person name="Pangilinan J."/>
            <person name="Park H.-J."/>
            <person name="Ramirez L."/>
            <person name="Alfaro M."/>
            <person name="Sun H."/>
            <person name="Tritt A."/>
            <person name="Yoshinaga Y."/>
            <person name="Zwiers L.-H."/>
            <person name="Turgeon B."/>
            <person name="Goodwin S."/>
            <person name="Spatafora J."/>
            <person name="Crous P."/>
            <person name="Grigoriev I."/>
        </authorList>
    </citation>
    <scope>NUCLEOTIDE SEQUENCE</scope>
    <source>
        <strain evidence="3 5">CBS 304.34</strain>
    </source>
</reference>
<feature type="coiled-coil region" evidence="1">
    <location>
        <begin position="713"/>
        <end position="777"/>
    </location>
</feature>
<feature type="compositionally biased region" description="Basic and acidic residues" evidence="2">
    <location>
        <begin position="1065"/>
        <end position="1095"/>
    </location>
</feature>
<evidence type="ECO:0000256" key="2">
    <source>
        <dbReference type="SAM" id="MobiDB-lite"/>
    </source>
</evidence>
<accession>A0A6A6Y9Z3</accession>
<feature type="coiled-coil region" evidence="1">
    <location>
        <begin position="967"/>
        <end position="1027"/>
    </location>
</feature>
<feature type="compositionally biased region" description="Basic and acidic residues" evidence="2">
    <location>
        <begin position="187"/>
        <end position="197"/>
    </location>
</feature>
<evidence type="ECO:0000313" key="3">
    <source>
        <dbReference type="EMBL" id="KAF2804814.1"/>
    </source>
</evidence>
<dbReference type="EMBL" id="MU003711">
    <property type="protein sequence ID" value="KAF2804814.1"/>
    <property type="molecule type" value="Genomic_DNA"/>
</dbReference>
<evidence type="ECO:0000313" key="4">
    <source>
        <dbReference type="Proteomes" id="UP000504636"/>
    </source>
</evidence>
<feature type="region of interest" description="Disordered" evidence="2">
    <location>
        <begin position="332"/>
        <end position="354"/>
    </location>
</feature>
<reference evidence="5" key="3">
    <citation type="submission" date="2025-04" db="UniProtKB">
        <authorList>
            <consortium name="RefSeq"/>
        </authorList>
    </citation>
    <scope>IDENTIFICATION</scope>
    <source>
        <strain evidence="5">CBS 304.34</strain>
    </source>
</reference>
<feature type="region of interest" description="Disordered" evidence="2">
    <location>
        <begin position="408"/>
        <end position="466"/>
    </location>
</feature>
<dbReference type="AlphaFoldDB" id="A0A6A6Y9Z3"/>
<gene>
    <name evidence="3 5" type="ORF">BDZ99DRAFT_502270</name>
</gene>
<feature type="region of interest" description="Disordered" evidence="2">
    <location>
        <begin position="1"/>
        <end position="280"/>
    </location>
</feature>
<dbReference type="Proteomes" id="UP000504636">
    <property type="component" value="Unplaced"/>
</dbReference>
<feature type="compositionally biased region" description="Basic and acidic residues" evidence="2">
    <location>
        <begin position="1"/>
        <end position="10"/>
    </location>
</feature>
<evidence type="ECO:0000313" key="5">
    <source>
        <dbReference type="RefSeq" id="XP_033571778.1"/>
    </source>
</evidence>
<feature type="coiled-coil region" evidence="1">
    <location>
        <begin position="876"/>
        <end position="903"/>
    </location>
</feature>
<feature type="compositionally biased region" description="Acidic residues" evidence="2">
    <location>
        <begin position="11"/>
        <end position="32"/>
    </location>
</feature>
<feature type="compositionally biased region" description="Polar residues" evidence="2">
    <location>
        <begin position="205"/>
        <end position="214"/>
    </location>
</feature>
<evidence type="ECO:0000256" key="1">
    <source>
        <dbReference type="SAM" id="Coils"/>
    </source>
</evidence>
<sequence>MADSPHTHEEPIEEQDDGSFDYLFEDGPDDEGVPSNPEGLNDNQEGPSDASNDVSNGANICKDPHLSPTNNQEHHPEATVNTPRIRRSPTQSEDDELDRQRRESPGLNDTYEPVSDEAIAVTDPSEPQAETEEPVALPHGAEEENRAISGPESGLGYTEVDPESPTSIYSQESDGDISPPIENRPSSGRESRRRNYEEDPESPMSIYSQESDGTVTPPAETGESSPIMADPESPASPKNEEHEGPTSQEAQEDERDIGPSTKRSKSTPQTEEEPVLDANAVFLKSLDEKRRQSLARQSARSKPTWAMDLGEEDIDTYDPLLHLFRHRGLSDSGPLSTEIIPLPKEKRRSNPYRGVSVRFRPSFGSGRMNSPLSQVFTKEQKEEYVEIDQNLFQGFDGIFAGDDESTALVPYTGQQPSVGDDGEDTVQSAPSSPSEGPSYTPLTEFEGSQEDHEQEDQDNRERRFKKYERHAEEYRLRYRSKSKRHIEASKKEKEGQAAINAIYRTKSLSELRDERDKSTVAGLLNGMHLHDIHGRSAWQQAYIEIMGQELLRPGQGDKFREALTRFTEANEHNAIMYAAFRGRVLAEKNKVLDEKDKVGRLVTALAGMEEDLKKKKDELATAKDELSIAKGQLWTAKLREEDLEPKAEDYEAAAEKVKTLEAELEAKVVENALEKASNKALAEDTVRLNVELCKAKRELEDSKKVVVENQTLAIECTKQLQSLTDELEEKEKEIALAKKGTGLGDCEKKVRDLLKEIDELKEQLAEDKCELEVTEIIKTEASEREDVIKLLEDFNKDLVDKIEAAAVVENVENEFTLENWRKVEERYRHFGAREARTNDQLMGMTKSSKEMRIRVAAFAEAFQRANSAVVKRNQGIEDLKATNEDLREKIARYEKKIDGLEKFTSEGKAELVKVYAELKERTHSQEETAILNEQLTATCEARRVDLEARQRECDQYKDWAEVFNNRSKTDNESFDKLKKEKRALEKELVKCKNDYDGVDMSSLMLQIKELEADNQNLLKDRNDRSDERDGLLRVRDLEEQYGLKHKPFVIYHPHRTRTNITPSYKSKEETEKREKRRQERLKELQEERRQGEEAKFRRQWREARELYLIRKNGREPIQLVDTTPQMRTGTGLTPISFALMEGCQHDN</sequence>
<keyword evidence="1" id="KW-0175">Coiled coil</keyword>
<organism evidence="3">
    <name type="scientific">Mytilinidion resinicola</name>
    <dbReference type="NCBI Taxonomy" id="574789"/>
    <lineage>
        <taxon>Eukaryota</taxon>
        <taxon>Fungi</taxon>
        <taxon>Dikarya</taxon>
        <taxon>Ascomycota</taxon>
        <taxon>Pezizomycotina</taxon>
        <taxon>Dothideomycetes</taxon>
        <taxon>Pleosporomycetidae</taxon>
        <taxon>Mytilinidiales</taxon>
        <taxon>Mytilinidiaceae</taxon>
        <taxon>Mytilinidion</taxon>
    </lineage>
</organism>
<name>A0A6A6Y9Z3_9PEZI</name>
<keyword evidence="4" id="KW-1185">Reference proteome</keyword>
<feature type="coiled-coil region" evidence="1">
    <location>
        <begin position="605"/>
        <end position="679"/>
    </location>
</feature>
<protein>
    <submittedName>
        <fullName evidence="3 5">Uncharacterized protein</fullName>
    </submittedName>
</protein>
<feature type="region of interest" description="Disordered" evidence="2">
    <location>
        <begin position="1054"/>
        <end position="1095"/>
    </location>
</feature>
<feature type="compositionally biased region" description="Polar residues" evidence="2">
    <location>
        <begin position="425"/>
        <end position="441"/>
    </location>
</feature>